<proteinExistence type="predicted"/>
<accession>A0A2D0N1T4</accession>
<keyword evidence="2" id="KW-1185">Reference proteome</keyword>
<organism evidence="1 2">
    <name type="scientific">Flavilitoribacter nigricans (strain ATCC 23147 / DSM 23189 / NBRC 102662 / NCIMB 1420 / SS-2)</name>
    <name type="common">Lewinella nigricans</name>
    <dbReference type="NCBI Taxonomy" id="1122177"/>
    <lineage>
        <taxon>Bacteria</taxon>
        <taxon>Pseudomonadati</taxon>
        <taxon>Bacteroidota</taxon>
        <taxon>Saprospiria</taxon>
        <taxon>Saprospirales</taxon>
        <taxon>Lewinellaceae</taxon>
        <taxon>Flavilitoribacter</taxon>
    </lineage>
</organism>
<dbReference type="EMBL" id="PDUD01000042">
    <property type="protein sequence ID" value="PHN02326.1"/>
    <property type="molecule type" value="Genomic_DNA"/>
</dbReference>
<dbReference type="AlphaFoldDB" id="A0A2D0N1T4"/>
<sequence length="80" mass="9254">MSIRYRAGFSGLRSVYIRIACLEPEVGFILKRLRKLVPIFRLTNWFSINTCYKFSGCGHAGKGQKRFIGVYRNFRKSTDG</sequence>
<reference evidence="1 2" key="1">
    <citation type="submission" date="2017-10" db="EMBL/GenBank/DDBJ databases">
        <title>The draft genome sequence of Lewinella nigricans NBRC 102662.</title>
        <authorList>
            <person name="Wang K."/>
        </authorList>
    </citation>
    <scope>NUCLEOTIDE SEQUENCE [LARGE SCALE GENOMIC DNA]</scope>
    <source>
        <strain evidence="1 2">NBRC 102662</strain>
    </source>
</reference>
<protein>
    <submittedName>
        <fullName evidence="1">Uncharacterized protein</fullName>
    </submittedName>
</protein>
<evidence type="ECO:0000313" key="1">
    <source>
        <dbReference type="EMBL" id="PHN02326.1"/>
    </source>
</evidence>
<evidence type="ECO:0000313" key="2">
    <source>
        <dbReference type="Proteomes" id="UP000223913"/>
    </source>
</evidence>
<gene>
    <name evidence="1" type="ORF">CRP01_33050</name>
</gene>
<name>A0A2D0N1T4_FLAN2</name>
<dbReference type="Proteomes" id="UP000223913">
    <property type="component" value="Unassembled WGS sequence"/>
</dbReference>
<comment type="caution">
    <text evidence="1">The sequence shown here is derived from an EMBL/GenBank/DDBJ whole genome shotgun (WGS) entry which is preliminary data.</text>
</comment>